<dbReference type="Gene3D" id="3.40.30.10">
    <property type="entry name" value="Glutaredoxin"/>
    <property type="match status" value="1"/>
</dbReference>
<dbReference type="Proteomes" id="UP000232196">
    <property type="component" value="Unassembled WGS sequence"/>
</dbReference>
<dbReference type="AlphaFoldDB" id="A0A2M9XCG5"/>
<proteinExistence type="predicted"/>
<dbReference type="Pfam" id="PF03190">
    <property type="entry name" value="Thioredox_DsbH"/>
    <property type="match status" value="1"/>
</dbReference>
<dbReference type="OrthoDB" id="9762614at2"/>
<reference evidence="2 3" key="1">
    <citation type="submission" date="2017-07" db="EMBL/GenBank/DDBJ databases">
        <title>Leptospira spp. isolated from tropical soils.</title>
        <authorList>
            <person name="Thibeaux R."/>
            <person name="Iraola G."/>
            <person name="Ferres I."/>
            <person name="Bierque E."/>
            <person name="Girault D."/>
            <person name="Soupe-Gilbert M.-E."/>
            <person name="Picardeau M."/>
            <person name="Goarant C."/>
        </authorList>
    </citation>
    <scope>NUCLEOTIDE SEQUENCE [LARGE SCALE GENOMIC DNA]</scope>
    <source>
        <strain evidence="2 3">MCA1-C-A1</strain>
    </source>
</reference>
<sequence>MKTPDKKLNRLASEKSPYLLQHSTNPVDWFPWSEEAFTKAKSENKMIFLSIGYATCHWCHVMEKESFENETTAEVLNRDYVSIKVDREERPDVDRIYMDALHAMGQQGGWPLNMFLTPEGKPITGGTYFPPVPKYGRKSFTEVLGILSGLWKDKKEELLEASEDLTKHLKESEEAKALAGTTEMSSPGSEVFENGFLLYDRLYDPDYAGFKSNSVNKFPPSMGLSFLLRYHKSTGEPKALEMVEETLTAMKKGGIYDQIGGGLCRYSTDHHWLVPHFEKMLYDNSLFLEALVECYQAVGEERYKDYAYDVIEYLHRDMRLSGGGIASAEDADSEGEEGLFYLWTKEEVREVCGQDSSLLDEFWNITEKGNFEEKNILHESFRMNFSRLHGLEPSELEEIVSRNRKKLLEKRSERIRPLRDDKILFSWNCLYIKALTKAAMAFGDGDLLREAEETYKFLEKNLIREDGRLLRRFREGEARFLAYSTDYAEFVLASLYLFQAGKGFRYLENAIRYTEEAIRLFRSPSGVFFDSGIDGESLLRRTVDGYDGVEPSANSSFANVFVLLSKLGVVDSEKYLQYADSIFSYFKPELETYPMNYPCMLSALWLRKSPGRELAVVYSSQEELLPIWKGVGSLFLPETVLVWANDKEAEENGEKFLLLRNRNSGGGVKAYVCVGFHCELPVSDWSSLRAKLVED</sequence>
<dbReference type="InterPro" id="IPR036249">
    <property type="entry name" value="Thioredoxin-like_sf"/>
</dbReference>
<keyword evidence="3" id="KW-1185">Reference proteome</keyword>
<dbReference type="EMBL" id="NPDN01000005">
    <property type="protein sequence ID" value="PJZ25373.1"/>
    <property type="molecule type" value="Genomic_DNA"/>
</dbReference>
<dbReference type="Gene3D" id="1.50.10.20">
    <property type="match status" value="1"/>
</dbReference>
<comment type="caution">
    <text evidence="2">The sequence shown here is derived from an EMBL/GenBank/DDBJ whole genome shotgun (WGS) entry which is preliminary data.</text>
</comment>
<gene>
    <name evidence="2" type="ORF">CH357_10635</name>
</gene>
<dbReference type="PANTHER" id="PTHR42899">
    <property type="entry name" value="SPERMATOGENESIS-ASSOCIATED PROTEIN 20"/>
    <property type="match status" value="1"/>
</dbReference>
<dbReference type="InterPro" id="IPR024705">
    <property type="entry name" value="Ssp411"/>
</dbReference>
<evidence type="ECO:0000313" key="3">
    <source>
        <dbReference type="Proteomes" id="UP000232196"/>
    </source>
</evidence>
<dbReference type="SUPFAM" id="SSF52833">
    <property type="entry name" value="Thioredoxin-like"/>
    <property type="match status" value="1"/>
</dbReference>
<dbReference type="PIRSF" id="PIRSF006402">
    <property type="entry name" value="UCP006402_thioredoxin"/>
    <property type="match status" value="1"/>
</dbReference>
<dbReference type="InterPro" id="IPR012341">
    <property type="entry name" value="6hp_glycosidase-like_sf"/>
</dbReference>
<protein>
    <recommendedName>
        <fullName evidence="1">Spermatogenesis-associated protein 20-like TRX domain-containing protein</fullName>
    </recommendedName>
</protein>
<evidence type="ECO:0000259" key="1">
    <source>
        <dbReference type="Pfam" id="PF03190"/>
    </source>
</evidence>
<dbReference type="PANTHER" id="PTHR42899:SF1">
    <property type="entry name" value="SPERMATOGENESIS-ASSOCIATED PROTEIN 20"/>
    <property type="match status" value="1"/>
</dbReference>
<accession>A0A2M9XCG5</accession>
<organism evidence="2 3">
    <name type="scientific">Leptospira hartskeerlii</name>
    <dbReference type="NCBI Taxonomy" id="2023177"/>
    <lineage>
        <taxon>Bacteria</taxon>
        <taxon>Pseudomonadati</taxon>
        <taxon>Spirochaetota</taxon>
        <taxon>Spirochaetia</taxon>
        <taxon>Leptospirales</taxon>
        <taxon>Leptospiraceae</taxon>
        <taxon>Leptospira</taxon>
    </lineage>
</organism>
<dbReference type="Gene3D" id="1.50.10.10">
    <property type="match status" value="1"/>
</dbReference>
<dbReference type="InterPro" id="IPR008928">
    <property type="entry name" value="6-hairpin_glycosidase_sf"/>
</dbReference>
<dbReference type="CDD" id="cd02955">
    <property type="entry name" value="SSP411"/>
    <property type="match status" value="1"/>
</dbReference>
<dbReference type="SUPFAM" id="SSF48208">
    <property type="entry name" value="Six-hairpin glycosidases"/>
    <property type="match status" value="1"/>
</dbReference>
<dbReference type="InterPro" id="IPR004879">
    <property type="entry name" value="Ssp411-like_TRX"/>
</dbReference>
<feature type="domain" description="Spermatogenesis-associated protein 20-like TRX" evidence="1">
    <location>
        <begin position="9"/>
        <end position="170"/>
    </location>
</feature>
<dbReference type="RefSeq" id="WP_100706720.1">
    <property type="nucleotide sequence ID" value="NZ_NPDL01000008.1"/>
</dbReference>
<dbReference type="GO" id="GO:0005975">
    <property type="term" value="P:carbohydrate metabolic process"/>
    <property type="evidence" value="ECO:0007669"/>
    <property type="project" value="InterPro"/>
</dbReference>
<evidence type="ECO:0000313" key="2">
    <source>
        <dbReference type="EMBL" id="PJZ25373.1"/>
    </source>
</evidence>
<name>A0A2M9XCG5_9LEPT</name>